<dbReference type="SMART" id="SM00471">
    <property type="entry name" value="HDc"/>
    <property type="match status" value="1"/>
</dbReference>
<sequence length="211" mass="24704">MENKVISNVEKFVKEKLEQERSGHDWWHIARVRKLAIEIGEKEQCNLFLVELSALLHDVIDEKIEEKTRIELSQLKSFLNNLDVDVRTIQEVVSIITSISFSTRSSLPLSTEGQVVQDADRLDAIGAIGIARTFTYAGSRGHLIYDPNIKIREEMTYNEYRNGPSTAINHFYEKLLKLKKWMNTETAKKMAEQRDEYMKRFLQQFHNEWNI</sequence>
<dbReference type="PANTHER" id="PTHR33594:SF1">
    <property type="entry name" value="HD_PDEASE DOMAIN-CONTAINING PROTEIN"/>
    <property type="match status" value="1"/>
</dbReference>
<dbReference type="SUPFAM" id="SSF109604">
    <property type="entry name" value="HD-domain/PDEase-like"/>
    <property type="match status" value="1"/>
</dbReference>
<keyword evidence="3" id="KW-1185">Reference proteome</keyword>
<accession>A0A926NJB8</accession>
<dbReference type="Pfam" id="PF01966">
    <property type="entry name" value="HD"/>
    <property type="match status" value="1"/>
</dbReference>
<dbReference type="CDD" id="cd00077">
    <property type="entry name" value="HDc"/>
    <property type="match status" value="1"/>
</dbReference>
<dbReference type="InterPro" id="IPR006674">
    <property type="entry name" value="HD_domain"/>
</dbReference>
<feature type="domain" description="HD/PDEase" evidence="1">
    <location>
        <begin position="21"/>
        <end position="134"/>
    </location>
</feature>
<dbReference type="Gene3D" id="1.20.58.1910">
    <property type="match status" value="1"/>
</dbReference>
<dbReference type="InterPro" id="IPR003607">
    <property type="entry name" value="HD/PDEase_dom"/>
</dbReference>
<dbReference type="PANTHER" id="PTHR33594">
    <property type="entry name" value="SUPERFAMILY HYDROLASE, PUTATIVE (AFU_ORTHOLOGUE AFUA_1G03035)-RELATED"/>
    <property type="match status" value="1"/>
</dbReference>
<dbReference type="Gene3D" id="1.10.472.50">
    <property type="entry name" value="HD-domain/PDEase-like"/>
    <property type="match status" value="1"/>
</dbReference>
<reference evidence="2" key="1">
    <citation type="submission" date="2020-09" db="EMBL/GenBank/DDBJ databases">
        <title>A novel bacterium of genus Bacillus, isolated from South China Sea.</title>
        <authorList>
            <person name="Huang H."/>
            <person name="Mo K."/>
            <person name="Hu Y."/>
        </authorList>
    </citation>
    <scope>NUCLEOTIDE SEQUENCE</scope>
    <source>
        <strain evidence="2">IB182487</strain>
    </source>
</reference>
<evidence type="ECO:0000259" key="1">
    <source>
        <dbReference type="SMART" id="SM00471"/>
    </source>
</evidence>
<dbReference type="EMBL" id="JACXAI010000020">
    <property type="protein sequence ID" value="MBD1381613.1"/>
    <property type="molecule type" value="Genomic_DNA"/>
</dbReference>
<proteinExistence type="predicted"/>
<organism evidence="2 3">
    <name type="scientific">Metabacillus arenae</name>
    <dbReference type="NCBI Taxonomy" id="2771434"/>
    <lineage>
        <taxon>Bacteria</taxon>
        <taxon>Bacillati</taxon>
        <taxon>Bacillota</taxon>
        <taxon>Bacilli</taxon>
        <taxon>Bacillales</taxon>
        <taxon>Bacillaceae</taxon>
        <taxon>Metabacillus</taxon>
    </lineage>
</organism>
<dbReference type="AlphaFoldDB" id="A0A926NJB8"/>
<comment type="caution">
    <text evidence="2">The sequence shown here is derived from an EMBL/GenBank/DDBJ whole genome shotgun (WGS) entry which is preliminary data.</text>
</comment>
<evidence type="ECO:0000313" key="3">
    <source>
        <dbReference type="Proteomes" id="UP000626844"/>
    </source>
</evidence>
<dbReference type="RefSeq" id="WP_191159212.1">
    <property type="nucleotide sequence ID" value="NZ_JACXAI010000020.1"/>
</dbReference>
<evidence type="ECO:0000313" key="2">
    <source>
        <dbReference type="EMBL" id="MBD1381613.1"/>
    </source>
</evidence>
<protein>
    <submittedName>
        <fullName evidence="2">HD domain-containing protein</fullName>
    </submittedName>
</protein>
<gene>
    <name evidence="2" type="ORF">IC621_15350</name>
</gene>
<name>A0A926NJB8_9BACI</name>
<dbReference type="Proteomes" id="UP000626844">
    <property type="component" value="Unassembled WGS sequence"/>
</dbReference>